<reference evidence="4" key="1">
    <citation type="submission" date="2022-10" db="EMBL/GenBank/DDBJ databases">
        <title>Cytochrome P450 Catalyzes Benzene Ring Formation in the Biosynthesis of Trialkyl-Substituted Aromatic Polyketides.</title>
        <authorList>
            <person name="Zhao E."/>
            <person name="Ge H."/>
        </authorList>
    </citation>
    <scope>NUCLEOTIDE SEQUENCE</scope>
    <source>
        <strain evidence="4">NA0869</strain>
    </source>
</reference>
<name>A0ABY6IEK6_STRPE</name>
<dbReference type="EMBL" id="CP107567">
    <property type="protein sequence ID" value="UYQ65443.1"/>
    <property type="molecule type" value="Genomic_DNA"/>
</dbReference>
<evidence type="ECO:0000256" key="2">
    <source>
        <dbReference type="SAM" id="SignalP"/>
    </source>
</evidence>
<feature type="domain" description="Peptidoglycan binding-like" evidence="3">
    <location>
        <begin position="54"/>
        <end position="108"/>
    </location>
</feature>
<dbReference type="Proteomes" id="UP001163878">
    <property type="component" value="Chromosome"/>
</dbReference>
<feature type="chain" id="PRO_5045189681" evidence="2">
    <location>
        <begin position="28"/>
        <end position="116"/>
    </location>
</feature>
<protein>
    <submittedName>
        <fullName evidence="4">Peptidoglycan-binding protein</fullName>
    </submittedName>
</protein>
<dbReference type="InterPro" id="IPR036366">
    <property type="entry name" value="PGBDSf"/>
</dbReference>
<keyword evidence="5" id="KW-1185">Reference proteome</keyword>
<gene>
    <name evidence="4" type="ORF">OGH68_30920</name>
</gene>
<dbReference type="Pfam" id="PF01471">
    <property type="entry name" value="PG_binding_1"/>
    <property type="match status" value="1"/>
</dbReference>
<dbReference type="InterPro" id="IPR002477">
    <property type="entry name" value="Peptidoglycan-bd-like"/>
</dbReference>
<feature type="signal peptide" evidence="2">
    <location>
        <begin position="1"/>
        <end position="27"/>
    </location>
</feature>
<dbReference type="SUPFAM" id="SSF47090">
    <property type="entry name" value="PGBD-like"/>
    <property type="match status" value="1"/>
</dbReference>
<evidence type="ECO:0000259" key="3">
    <source>
        <dbReference type="Pfam" id="PF01471"/>
    </source>
</evidence>
<feature type="region of interest" description="Disordered" evidence="1">
    <location>
        <begin position="32"/>
        <end position="52"/>
    </location>
</feature>
<evidence type="ECO:0000313" key="5">
    <source>
        <dbReference type="Proteomes" id="UP001163878"/>
    </source>
</evidence>
<sequence length="116" mass="11964">MKLKSAALGAATVLLFGLGAAAPAAGAAPVQQGTADRAPCPETHSHPEISMGSTGTAVRHAQCLLQHGAGYKNVEIDGIFGRITDIAVRDAQSRCGVDVDGIVGPDTWWCLHAFNQ</sequence>
<evidence type="ECO:0000313" key="4">
    <source>
        <dbReference type="EMBL" id="UYQ65443.1"/>
    </source>
</evidence>
<proteinExistence type="predicted"/>
<accession>A0ABY6IEK6</accession>
<organism evidence="4 5">
    <name type="scientific">Streptomyces peucetius</name>
    <dbReference type="NCBI Taxonomy" id="1950"/>
    <lineage>
        <taxon>Bacteria</taxon>
        <taxon>Bacillati</taxon>
        <taxon>Actinomycetota</taxon>
        <taxon>Actinomycetes</taxon>
        <taxon>Kitasatosporales</taxon>
        <taxon>Streptomycetaceae</taxon>
        <taxon>Streptomyces</taxon>
    </lineage>
</organism>
<dbReference type="Gene3D" id="1.10.101.10">
    <property type="entry name" value="PGBD-like superfamily/PGBD"/>
    <property type="match status" value="1"/>
</dbReference>
<evidence type="ECO:0000256" key="1">
    <source>
        <dbReference type="SAM" id="MobiDB-lite"/>
    </source>
</evidence>
<dbReference type="InterPro" id="IPR036365">
    <property type="entry name" value="PGBD-like_sf"/>
</dbReference>
<keyword evidence="2" id="KW-0732">Signal</keyword>
<dbReference type="RefSeq" id="WP_264248628.1">
    <property type="nucleotide sequence ID" value="NZ_CP107567.1"/>
</dbReference>